<dbReference type="GO" id="GO:0008745">
    <property type="term" value="F:N-acetylmuramoyl-L-alanine amidase activity"/>
    <property type="evidence" value="ECO:0007669"/>
    <property type="project" value="InterPro"/>
</dbReference>
<evidence type="ECO:0000313" key="2">
    <source>
        <dbReference type="Proteomes" id="UP000012313"/>
    </source>
</evidence>
<proteinExistence type="predicted"/>
<protein>
    <submittedName>
        <fullName evidence="1">Uncharacterized protein</fullName>
    </submittedName>
</protein>
<dbReference type="GO" id="GO:0009253">
    <property type="term" value="P:peptidoglycan catabolic process"/>
    <property type="evidence" value="ECO:0007669"/>
    <property type="project" value="InterPro"/>
</dbReference>
<dbReference type="Gene3D" id="3.40.80.10">
    <property type="entry name" value="Peptidoglycan recognition protein-like"/>
    <property type="match status" value="1"/>
</dbReference>
<dbReference type="InterPro" id="IPR036505">
    <property type="entry name" value="Amidase/PGRP_sf"/>
</dbReference>
<organism evidence="1 2">
    <name type="scientific">Leptospira weilii serovar Ranarum str. ICFT</name>
    <dbReference type="NCBI Taxonomy" id="1218598"/>
    <lineage>
        <taxon>Bacteria</taxon>
        <taxon>Pseudomonadati</taxon>
        <taxon>Spirochaetota</taxon>
        <taxon>Spirochaetia</taxon>
        <taxon>Leptospirales</taxon>
        <taxon>Leptospiraceae</taxon>
        <taxon>Leptospira</taxon>
    </lineage>
</organism>
<accession>N1WI81</accession>
<name>N1WI81_9LEPT</name>
<keyword evidence="2" id="KW-1185">Reference proteome</keyword>
<sequence>MLLSNSEQTKAVVRLVKELSEKYKIPLNNERVESLRGVYSHTQAKKKWGGSIYLDGKDFDPGEPYMKAVLDT</sequence>
<gene>
    <name evidence="1" type="ORF">LEP1GSC060_0399</name>
</gene>
<evidence type="ECO:0000313" key="1">
    <source>
        <dbReference type="EMBL" id="EMY78665.1"/>
    </source>
</evidence>
<dbReference type="AlphaFoldDB" id="N1WI81"/>
<dbReference type="STRING" id="1218598.LEP1GSC060_0399"/>
<comment type="caution">
    <text evidence="1">The sequence shown here is derived from an EMBL/GenBank/DDBJ whole genome shotgun (WGS) entry which is preliminary data.</text>
</comment>
<dbReference type="EMBL" id="AOHC02000020">
    <property type="protein sequence ID" value="EMY78665.1"/>
    <property type="molecule type" value="Genomic_DNA"/>
</dbReference>
<dbReference type="Proteomes" id="UP000012313">
    <property type="component" value="Unassembled WGS sequence"/>
</dbReference>
<reference evidence="1" key="1">
    <citation type="submission" date="2013-03" db="EMBL/GenBank/DDBJ databases">
        <authorList>
            <person name="Harkins D.M."/>
            <person name="Durkin A.S."/>
            <person name="Brinkac L.M."/>
            <person name="Haft D.H."/>
            <person name="Selengut J.D."/>
            <person name="Sanka R."/>
            <person name="DePew J."/>
            <person name="Purushe J."/>
            <person name="Hartskeerl R.A."/>
            <person name="Ahmed A."/>
            <person name="van der Linden H."/>
            <person name="Goris M.G.A."/>
            <person name="Vinetz J.M."/>
            <person name="Sutton G.G."/>
            <person name="Nierman W.C."/>
            <person name="Fouts D.E."/>
        </authorList>
    </citation>
    <scope>NUCLEOTIDE SEQUENCE [LARGE SCALE GENOMIC DNA]</scope>
    <source>
        <strain evidence="1">ICFT</strain>
    </source>
</reference>